<keyword evidence="1" id="KW-0175">Coiled coil</keyword>
<dbReference type="SMART" id="SM00331">
    <property type="entry name" value="PP2C_SIG"/>
    <property type="match status" value="1"/>
</dbReference>
<dbReference type="SMART" id="SM00220">
    <property type="entry name" value="S_TKc"/>
    <property type="match status" value="1"/>
</dbReference>
<dbReference type="InterPro" id="IPR003018">
    <property type="entry name" value="GAF"/>
</dbReference>
<feature type="domain" description="Protein kinase" evidence="2">
    <location>
        <begin position="7"/>
        <end position="265"/>
    </location>
</feature>
<dbReference type="Gene3D" id="3.40.50.300">
    <property type="entry name" value="P-loop containing nucleotide triphosphate hydrolases"/>
    <property type="match status" value="1"/>
</dbReference>
<dbReference type="SMART" id="SM00065">
    <property type="entry name" value="GAF"/>
    <property type="match status" value="1"/>
</dbReference>
<dbReference type="SUPFAM" id="SSF55781">
    <property type="entry name" value="GAF domain-like"/>
    <property type="match status" value="1"/>
</dbReference>
<dbReference type="Gene3D" id="1.10.510.10">
    <property type="entry name" value="Transferase(Phosphotransferase) domain 1"/>
    <property type="match status" value="1"/>
</dbReference>
<dbReference type="Gene3D" id="3.60.40.10">
    <property type="entry name" value="PPM-type phosphatase domain"/>
    <property type="match status" value="1"/>
</dbReference>
<evidence type="ECO:0000313" key="4">
    <source>
        <dbReference type="Proteomes" id="UP001231370"/>
    </source>
</evidence>
<dbReference type="PANTHER" id="PTHR43642:SF1">
    <property type="entry name" value="HYBRID SIGNAL TRANSDUCTION HISTIDINE KINASE G"/>
    <property type="match status" value="1"/>
</dbReference>
<dbReference type="InterPro" id="IPR011009">
    <property type="entry name" value="Kinase-like_dom_sf"/>
</dbReference>
<dbReference type="PROSITE" id="PS50011">
    <property type="entry name" value="PROTEIN_KINASE_DOM"/>
    <property type="match status" value="1"/>
</dbReference>
<dbReference type="Pfam" id="PF13191">
    <property type="entry name" value="AAA_16"/>
    <property type="match status" value="1"/>
</dbReference>
<evidence type="ECO:0000313" key="3">
    <source>
        <dbReference type="EMBL" id="MDJ1180435.1"/>
    </source>
</evidence>
<dbReference type="Proteomes" id="UP001231370">
    <property type="component" value="Unassembled WGS sequence"/>
</dbReference>
<name>A0ABT7BMM2_9CYAN</name>
<dbReference type="InterPro" id="IPR053159">
    <property type="entry name" value="Hybrid_Histidine_Kinase"/>
</dbReference>
<proteinExistence type="predicted"/>
<accession>A0ABT7BMM2</accession>
<dbReference type="RefSeq" id="WP_283763736.1">
    <property type="nucleotide sequence ID" value="NZ_JAQPOK010000122.1"/>
</dbReference>
<dbReference type="Gene3D" id="3.30.450.40">
    <property type="match status" value="1"/>
</dbReference>
<dbReference type="PROSITE" id="PS00108">
    <property type="entry name" value="PROTEIN_KINASE_ST"/>
    <property type="match status" value="1"/>
</dbReference>
<dbReference type="SUPFAM" id="SSF56112">
    <property type="entry name" value="Protein kinase-like (PK-like)"/>
    <property type="match status" value="1"/>
</dbReference>
<dbReference type="InterPro" id="IPR000719">
    <property type="entry name" value="Prot_kinase_dom"/>
</dbReference>
<reference evidence="3 4" key="1">
    <citation type="submission" date="2023-01" db="EMBL/GenBank/DDBJ databases">
        <title>Novel diversity within Roseofilum (Cyanobacteria; Desertifilaceae) from marine benthic mats with descriptions of four novel species.</title>
        <authorList>
            <person name="Wang Y."/>
            <person name="Berthold D.E."/>
            <person name="Hu J."/>
            <person name="Lefler F.W."/>
            <person name="Laughinghouse H.D. IV."/>
        </authorList>
    </citation>
    <scope>NUCLEOTIDE SEQUENCE [LARGE SCALE GENOMIC DNA]</scope>
    <source>
        <strain evidence="3 4">BLCC-M91</strain>
    </source>
</reference>
<dbReference type="PANTHER" id="PTHR43642">
    <property type="entry name" value="HYBRID SIGNAL TRANSDUCTION HISTIDINE KINASE G"/>
    <property type="match status" value="1"/>
</dbReference>
<keyword evidence="4" id="KW-1185">Reference proteome</keyword>
<dbReference type="InterPro" id="IPR001932">
    <property type="entry name" value="PPM-type_phosphatase-like_dom"/>
</dbReference>
<sequence length="1760" mass="200306">MLNLAGYQADELVYDGSHTLVYRGVRKSDRQPVIIKVLHNRNPSFNELVQFRNQYVIARELEHPHILQPVALERYGNGYALILPDSGAIALSEYWHSFHSSPKDVLTLSIQLTEALHYLSQQRIIHKDIKPANLIVHPETHQIKLIDFSISSQLPKEQQQLLSPNLLEGSLSYISPEQTGRMNRGIDYRTDFYSLGVTLYELLTRQLPFISDDPIELVHKHIAQTAGFPPESDVPVVLQAIVLKLMSKNAEDRYQSALGLKHDLERCLEQLETTGELVLFALGKEDRSDRFIIPEKLYGREAQVQTLLQAFNRVAQGNTEMMLVAGFSGIGKTAVVNEVHKPIVKKRGYFIKGKYDQFNRNIPFSAFVQAFRELMGQLLGESDEELENWKQKILQALGENAAVAIEVVPELEKIVGPQPPAPELEGNAAKNRFNFVFEKFVHVFTHQDHPLVIFLDDLQWADSASLNLLKLLMEDSKTGYLLILGAYRDNEVFPSHPLMLQLEQIEQEKAVISTITLEPLASDYINQLIADTLNDPLDKVQPLTDLVYQNAQGNPFFTTQFIKGLYNENLIDFDEKSGDWTWNISEIYNRALPDDVVIFLARRLQKFPQETQDTLKLAACIGNQFNLDNLSVVCEQTKEEVADHLWIALQEGLVLPTNESYKFFQKSTTEENPTKSFFLVGYRFLHDRVQQAAYSLIPEDKKQEIHLKIGRQLLNNLSEEEKEDQFFNIVNHLNEARDLISDPNEREEIARLNLQASKKAKLSVAYEASRNYCYEGQKFLDESAWETNYDLMFSLAISTIESEHLNYNLDAARSLCTKTLPQVKRVVDRAKINAFEILFEINENKMYEAIDLARQALIPLGINLPSDPEEIKADVELLRKEVELPIEEIANLENLPLLEDEEKLTAIKILTNTASAAYISQPNLYPLIAFHGIRYLINYGQSEDAVTFYAWHGSVLCGVYDEIEAGYAFGILSLKVIEKFNWREFETKSRNMFNMFIRPWKEPLKNAVDDFIEVIKSGFETGDLEFAFYGALGRSNYFYFTGGFLQEVRKLHEQYCPAIVKAKYDFHQSFFILYRQIIANLLGETEYPEVLEGPIFDRQSYLQEWEKNNSHLAYCFYQAQSRLFYYFEDYHRALEVGEKGWKNRGAALSTTYVSEHVFYYSLVLLSQESLTEKQWKILEDDRRKLQMWAGFAPMNFQHKCDLIEAEKHRVLGNLFEAAEFYDRAITGAKENGFLHEEALSNELAAKFYLNWGKEKVAAGYMQEAYYGYAQWGAKAKTDYLEAQYPQLLAPILNRSSQASKGKTLTSTSTGSSNALDLTSVIKASQVLSEEISLNSLLSKFMHILIENAGATQGVLILNNTGTWEIMAQYLQGNCNLSIVPLEQVNSLPQSLINWVKRTEEVVLINNLSEVHSFSSDSYLLQQPTQSLVCSPILNQGQLIGILYLENHLTSDAFTADRMKVLNLLTTQAAISINNARFYQTLEDTVARRTAQLARANEEITQLNERLKAENLRLGAELDIARRVQEMILPRPEELRAIPTLDMAGYMAAADEVGGDYYDVLVEDGVTTIGIGDVTGHGLESGLVMMMAQTVIRAMKELRENDPVRFLNTVNSTLYKNVQRMKVDRQLTLSILNYTDSYLSISGQHEEVLVVRADGILEAIDTMDLGMTVGLIDDIADFIAQVTVKLEPGDGVVLYTDGIPEAENCAGQLYGLERLCEVIQQHWHHSAQEIQEAVISDVLSFIGDYKVFDDITLLVLKEKDL</sequence>
<comment type="caution">
    <text evidence="3">The sequence shown here is derived from an EMBL/GenBank/DDBJ whole genome shotgun (WGS) entry which is preliminary data.</text>
</comment>
<dbReference type="InterPro" id="IPR036457">
    <property type="entry name" value="PPM-type-like_dom_sf"/>
</dbReference>
<dbReference type="InterPro" id="IPR041664">
    <property type="entry name" value="AAA_16"/>
</dbReference>
<evidence type="ECO:0000259" key="2">
    <source>
        <dbReference type="PROSITE" id="PS50011"/>
    </source>
</evidence>
<dbReference type="InterPro" id="IPR027417">
    <property type="entry name" value="P-loop_NTPase"/>
</dbReference>
<dbReference type="CDD" id="cd14014">
    <property type="entry name" value="STKc_PknB_like"/>
    <property type="match status" value="1"/>
</dbReference>
<dbReference type="InterPro" id="IPR029016">
    <property type="entry name" value="GAF-like_dom_sf"/>
</dbReference>
<dbReference type="EMBL" id="JAQPOK010000122">
    <property type="protein sequence ID" value="MDJ1180435.1"/>
    <property type="molecule type" value="Genomic_DNA"/>
</dbReference>
<gene>
    <name evidence="3" type="ORF">PJF56_16350</name>
</gene>
<dbReference type="InterPro" id="IPR008271">
    <property type="entry name" value="Ser/Thr_kinase_AS"/>
</dbReference>
<dbReference type="Pfam" id="PF00069">
    <property type="entry name" value="Pkinase"/>
    <property type="match status" value="1"/>
</dbReference>
<protein>
    <submittedName>
        <fullName evidence="3">AAA family ATPase</fullName>
    </submittedName>
</protein>
<dbReference type="Pfam" id="PF01590">
    <property type="entry name" value="GAF"/>
    <property type="match status" value="1"/>
</dbReference>
<dbReference type="Pfam" id="PF07228">
    <property type="entry name" value="SpoIIE"/>
    <property type="match status" value="1"/>
</dbReference>
<dbReference type="Gene3D" id="3.30.200.20">
    <property type="entry name" value="Phosphorylase Kinase, domain 1"/>
    <property type="match status" value="1"/>
</dbReference>
<dbReference type="SUPFAM" id="SSF52540">
    <property type="entry name" value="P-loop containing nucleoside triphosphate hydrolases"/>
    <property type="match status" value="1"/>
</dbReference>
<feature type="coiled-coil region" evidence="1">
    <location>
        <begin position="1478"/>
        <end position="1523"/>
    </location>
</feature>
<organism evidence="3 4">
    <name type="scientific">Roseofilum halophilum BLCC-M91</name>
    <dbReference type="NCBI Taxonomy" id="3022259"/>
    <lineage>
        <taxon>Bacteria</taxon>
        <taxon>Bacillati</taxon>
        <taxon>Cyanobacteriota</taxon>
        <taxon>Cyanophyceae</taxon>
        <taxon>Desertifilales</taxon>
        <taxon>Desertifilaceae</taxon>
        <taxon>Roseofilum</taxon>
        <taxon>Roseofilum halophilum</taxon>
    </lineage>
</organism>
<evidence type="ECO:0000256" key="1">
    <source>
        <dbReference type="SAM" id="Coils"/>
    </source>
</evidence>